<dbReference type="GO" id="GO:0008289">
    <property type="term" value="F:lipid binding"/>
    <property type="evidence" value="ECO:0007669"/>
    <property type="project" value="InterPro"/>
</dbReference>
<protein>
    <recommendedName>
        <fullName evidence="1">Lipid-binding serum glycoprotein C-terminal domain-containing protein</fullName>
    </recommendedName>
</protein>
<dbReference type="SUPFAM" id="SSF55394">
    <property type="entry name" value="Bactericidal permeability-increasing protein, BPI"/>
    <property type="match status" value="1"/>
</dbReference>
<proteinExistence type="predicted"/>
<dbReference type="InterPro" id="IPR032942">
    <property type="entry name" value="BPI/LBP/Plunc"/>
</dbReference>
<dbReference type="InterPro" id="IPR017943">
    <property type="entry name" value="Bactericidal_perm-incr_a/b_dom"/>
</dbReference>
<accession>A0A1R2CH11</accession>
<evidence type="ECO:0000259" key="1">
    <source>
        <dbReference type="Pfam" id="PF02886"/>
    </source>
</evidence>
<dbReference type="PANTHER" id="PTHR10504">
    <property type="entry name" value="BACTERICIDAL PERMEABILITY-INCREASING BPI PROTEIN-RELATED"/>
    <property type="match status" value="1"/>
</dbReference>
<dbReference type="Proteomes" id="UP000187209">
    <property type="component" value="Unassembled WGS sequence"/>
</dbReference>
<sequence length="483" mass="54865">MVGLILLLALVSASDKLYYPGMQGYFDQSCFQTLLQEYIPHKLNSIADHPPKEISITTSFLGTKMHFTFFNIEFHNFTLTPSQVSTSFETKNSKIITTLKSTSLWVSGNFTLKWFGNYEGYVSVQLLDSNITMPLAIDTSLNKIVLLLYPFTITPTYFNYVFKSNNRFLTSLKWLEYIWPVEWVMKEFVLRSFTRAVIKLNPSISYFFNELTYYQEFGTKDLALDYRVISLGVHNNSYVQAGVSGQVLVPSLKYASSPYALNETIPWTSTGPFRLQITDYFFNTFLWGLSTAGYLNNTYKTLMFNNVTFPLTTLSLRMVIPQLYETFGANGNISFTLVTKEFPMANTINGGLQVSATEICTVLVTTSEGVYEAFTFSFDMTTKILGVLENLNTGVFLNYKIGINETVLSNYYMYPGGTVQNIDISTIASAVQWGLTSFFEYYLPLFGQYSIKLPLPETMSIQDPKISVYNRAIEITGVPSFKY</sequence>
<evidence type="ECO:0000313" key="3">
    <source>
        <dbReference type="Proteomes" id="UP000187209"/>
    </source>
</evidence>
<dbReference type="Gene3D" id="3.15.20.10">
    <property type="entry name" value="Bactericidal permeability-increasing protein, domain 2"/>
    <property type="match status" value="1"/>
</dbReference>
<organism evidence="2 3">
    <name type="scientific">Stentor coeruleus</name>
    <dbReference type="NCBI Taxonomy" id="5963"/>
    <lineage>
        <taxon>Eukaryota</taxon>
        <taxon>Sar</taxon>
        <taxon>Alveolata</taxon>
        <taxon>Ciliophora</taxon>
        <taxon>Postciliodesmatophora</taxon>
        <taxon>Heterotrichea</taxon>
        <taxon>Heterotrichida</taxon>
        <taxon>Stentoridae</taxon>
        <taxon>Stentor</taxon>
    </lineage>
</organism>
<dbReference type="Pfam" id="PF02886">
    <property type="entry name" value="LBP_BPI_CETP_C"/>
    <property type="match status" value="1"/>
</dbReference>
<name>A0A1R2CH11_9CILI</name>
<dbReference type="AlphaFoldDB" id="A0A1R2CH11"/>
<gene>
    <name evidence="2" type="ORF">SteCoe_9829</name>
</gene>
<comment type="caution">
    <text evidence="2">The sequence shown here is derived from an EMBL/GenBank/DDBJ whole genome shotgun (WGS) entry which is preliminary data.</text>
</comment>
<dbReference type="EMBL" id="MPUH01000155">
    <property type="protein sequence ID" value="OMJ88246.1"/>
    <property type="molecule type" value="Genomic_DNA"/>
</dbReference>
<evidence type="ECO:0000313" key="2">
    <source>
        <dbReference type="EMBL" id="OMJ88246.1"/>
    </source>
</evidence>
<reference evidence="2 3" key="1">
    <citation type="submission" date="2016-11" db="EMBL/GenBank/DDBJ databases">
        <title>The macronuclear genome of Stentor coeruleus: a giant cell with tiny introns.</title>
        <authorList>
            <person name="Slabodnick M."/>
            <person name="Ruby J.G."/>
            <person name="Reiff S.B."/>
            <person name="Swart E.C."/>
            <person name="Gosai S."/>
            <person name="Prabakaran S."/>
            <person name="Witkowska E."/>
            <person name="Larue G.E."/>
            <person name="Fisher S."/>
            <person name="Freeman R.M."/>
            <person name="Gunawardena J."/>
            <person name="Chu W."/>
            <person name="Stover N.A."/>
            <person name="Gregory B.D."/>
            <person name="Nowacki M."/>
            <person name="Derisi J."/>
            <person name="Roy S.W."/>
            <person name="Marshall W.F."/>
            <person name="Sood P."/>
        </authorList>
    </citation>
    <scope>NUCLEOTIDE SEQUENCE [LARGE SCALE GENOMIC DNA]</scope>
    <source>
        <strain evidence="2">WM001</strain>
    </source>
</reference>
<dbReference type="Gene3D" id="3.15.10.10">
    <property type="entry name" value="Bactericidal permeability-increasing protein, domain 1"/>
    <property type="match status" value="1"/>
</dbReference>
<dbReference type="GO" id="GO:0005615">
    <property type="term" value="C:extracellular space"/>
    <property type="evidence" value="ECO:0007669"/>
    <property type="project" value="TreeGrafter"/>
</dbReference>
<dbReference type="PANTHER" id="PTHR10504:SF131">
    <property type="entry name" value="BPI2 DOMAIN-CONTAINING PROTEIN"/>
    <property type="match status" value="1"/>
</dbReference>
<dbReference type="InterPro" id="IPR001124">
    <property type="entry name" value="Lipid-bd_serum_glycop_C"/>
</dbReference>
<feature type="domain" description="Lipid-binding serum glycoprotein C-terminal" evidence="1">
    <location>
        <begin position="275"/>
        <end position="474"/>
    </location>
</feature>
<keyword evidence="3" id="KW-1185">Reference proteome</keyword>